<accession>A0ABW7NER2</accession>
<evidence type="ECO:0008006" key="4">
    <source>
        <dbReference type="Google" id="ProtNLM"/>
    </source>
</evidence>
<evidence type="ECO:0000313" key="2">
    <source>
        <dbReference type="EMBL" id="MFH6986085.1"/>
    </source>
</evidence>
<feature type="chain" id="PRO_5046441644" description="DUF4440 domain-containing protein" evidence="1">
    <location>
        <begin position="18"/>
        <end position="93"/>
    </location>
</feature>
<evidence type="ECO:0000256" key="1">
    <source>
        <dbReference type="SAM" id="SignalP"/>
    </source>
</evidence>
<dbReference type="SUPFAM" id="SSF54427">
    <property type="entry name" value="NTF2-like"/>
    <property type="match status" value="1"/>
</dbReference>
<keyword evidence="1" id="KW-0732">Signal</keyword>
<dbReference type="RefSeq" id="WP_395419591.1">
    <property type="nucleotide sequence ID" value="NZ_JBIPKE010000020.1"/>
</dbReference>
<reference evidence="2 3" key="1">
    <citation type="journal article" date="2013" name="Int. J. Syst. Evol. Microbiol.">
        <title>Marinoscillum luteum sp. nov., isolated from marine sediment.</title>
        <authorList>
            <person name="Cha I.T."/>
            <person name="Park S.J."/>
            <person name="Kim S.J."/>
            <person name="Kim J.G."/>
            <person name="Jung M.Y."/>
            <person name="Shin K.S."/>
            <person name="Kwon K.K."/>
            <person name="Yang S.H."/>
            <person name="Seo Y.S."/>
            <person name="Rhee S.K."/>
        </authorList>
    </citation>
    <scope>NUCLEOTIDE SEQUENCE [LARGE SCALE GENOMIC DNA]</scope>
    <source>
        <strain evidence="2 3">KCTC 23939</strain>
    </source>
</reference>
<dbReference type="Proteomes" id="UP001610063">
    <property type="component" value="Unassembled WGS sequence"/>
</dbReference>
<feature type="signal peptide" evidence="1">
    <location>
        <begin position="1"/>
        <end position="17"/>
    </location>
</feature>
<organism evidence="2 3">
    <name type="scientific">Marinoscillum luteum</name>
    <dbReference type="NCBI Taxonomy" id="861051"/>
    <lineage>
        <taxon>Bacteria</taxon>
        <taxon>Pseudomonadati</taxon>
        <taxon>Bacteroidota</taxon>
        <taxon>Cytophagia</taxon>
        <taxon>Cytophagales</taxon>
        <taxon>Reichenbachiellaceae</taxon>
        <taxon>Marinoscillum</taxon>
    </lineage>
</organism>
<dbReference type="EMBL" id="JBIPKE010000020">
    <property type="protein sequence ID" value="MFH6986085.1"/>
    <property type="molecule type" value="Genomic_DNA"/>
</dbReference>
<comment type="caution">
    <text evidence="2">The sequence shown here is derived from an EMBL/GenBank/DDBJ whole genome shotgun (WGS) entry which is preliminary data.</text>
</comment>
<name>A0ABW7NER2_9BACT</name>
<proteinExistence type="predicted"/>
<dbReference type="Gene3D" id="3.10.450.50">
    <property type="match status" value="1"/>
</dbReference>
<protein>
    <recommendedName>
        <fullName evidence="4">DUF4440 domain-containing protein</fullName>
    </recommendedName>
</protein>
<dbReference type="InterPro" id="IPR032710">
    <property type="entry name" value="NTF2-like_dom_sf"/>
</dbReference>
<gene>
    <name evidence="2" type="ORF">ACHKAR_21710</name>
</gene>
<keyword evidence="3" id="KW-1185">Reference proteome</keyword>
<evidence type="ECO:0000313" key="3">
    <source>
        <dbReference type="Proteomes" id="UP001610063"/>
    </source>
</evidence>
<sequence length="93" mass="10670">MKTCALVFLMIPSLVLAQTENEIRAVLSAQVDCWNAGNIPCFMEGYWKSDQLVFVGKDGLTYGWQTTLERYQRNYPDRAAMGQLALISWKFTR</sequence>